<comment type="caution">
    <text evidence="1">The sequence shown here is derived from an EMBL/GenBank/DDBJ whole genome shotgun (WGS) entry which is preliminary data.</text>
</comment>
<dbReference type="AlphaFoldDB" id="A0A419WEX5"/>
<proteinExistence type="predicted"/>
<dbReference type="Proteomes" id="UP000284531">
    <property type="component" value="Unassembled WGS sequence"/>
</dbReference>
<evidence type="ECO:0000313" key="1">
    <source>
        <dbReference type="EMBL" id="RKD94049.1"/>
    </source>
</evidence>
<sequence length="675" mass="75587">METLSLEEKLGELKQFATSPIHHLAATVDTQKNFQMDIDPSIQHGITDGTRVIIDIETLKKELENPLTPAGAPVEIHTKENYKIYNCLKRMPNCIKSMEITRGDKGAKIGTNRPLENTICVAIHHIDDKTYGGLCVLREWGATDMSTIFVGYNPLQTMIWREILDDIPDALFTSCILQSRPPLPGSPAWAEGIYEIVKSFNKFPADRPLPSDNFNKIFSGNDIVKNPLNKPLTFLNAQRSLAAYNFLQAVARGHVDKKQVFVWEDGGYLNPIIDQAIHDNISIAEFRKIHMVPDDANTDRILPEQFADAMKDVFLGSVELTRNGYDMSAVIGEERVMKTRFFSIAASYEKIMLEGDSITLACIDALSQVLYSTGYSLRDRTVLVMGARGNLGRLSVGHIANILESSKDQLWGCDIKLAWPKPGPETIPDWAMWSACDVPLENVAGEVFAYKDLESEARYDIDVILGWTGGPRTRTEKDPETGEEKEVIYETITGQDVADWLTIGDKKSSLYLVSGSTKTVEFADVLTWLESVLNQRTEQKTINGIILDALIPGPIPDQLSIAAVQQMWPDQTPPPTTIKRNLGTQFTFVFKQKGIQVSKTIYLLNNTMPVNFMYYGTPTEIMDLTYSQVTSCAVALMENKNIENGIYPTDYNNKATQKVYLGRDLKKDYPFPPSL</sequence>
<dbReference type="OrthoDB" id="338156at2"/>
<dbReference type="RefSeq" id="WP_120241880.1">
    <property type="nucleotide sequence ID" value="NZ_RAPQ01000015.1"/>
</dbReference>
<organism evidence="1 2">
    <name type="scientific">Marinifilum flexuosum</name>
    <dbReference type="NCBI Taxonomy" id="1117708"/>
    <lineage>
        <taxon>Bacteria</taxon>
        <taxon>Pseudomonadati</taxon>
        <taxon>Bacteroidota</taxon>
        <taxon>Bacteroidia</taxon>
        <taxon>Marinilabiliales</taxon>
        <taxon>Marinifilaceae</taxon>
    </lineage>
</organism>
<protein>
    <submittedName>
        <fullName evidence="1">Uncharacterized protein</fullName>
    </submittedName>
</protein>
<keyword evidence="2" id="KW-1185">Reference proteome</keyword>
<dbReference type="EMBL" id="RAPQ01000015">
    <property type="protein sequence ID" value="RKD94049.1"/>
    <property type="molecule type" value="Genomic_DNA"/>
</dbReference>
<gene>
    <name evidence="1" type="ORF">BXY64_4211</name>
</gene>
<accession>A0A419WEX5</accession>
<name>A0A419WEX5_9BACT</name>
<evidence type="ECO:0000313" key="2">
    <source>
        <dbReference type="Proteomes" id="UP000284531"/>
    </source>
</evidence>
<reference evidence="1 2" key="1">
    <citation type="submission" date="2018-09" db="EMBL/GenBank/DDBJ databases">
        <title>Genomic Encyclopedia of Archaeal and Bacterial Type Strains, Phase II (KMG-II): from individual species to whole genera.</title>
        <authorList>
            <person name="Goeker M."/>
        </authorList>
    </citation>
    <scope>NUCLEOTIDE SEQUENCE [LARGE SCALE GENOMIC DNA]</scope>
    <source>
        <strain evidence="1 2">DSM 21950</strain>
    </source>
</reference>